<dbReference type="InterPro" id="IPR025164">
    <property type="entry name" value="Toastrack_DUF4097"/>
</dbReference>
<feature type="chain" id="PRO_5045529322" evidence="2">
    <location>
        <begin position="24"/>
        <end position="262"/>
    </location>
</feature>
<evidence type="ECO:0000256" key="1">
    <source>
        <dbReference type="SAM" id="MobiDB-lite"/>
    </source>
</evidence>
<organism evidence="4 5">
    <name type="scientific">Streptomyces salyersiae</name>
    <dbReference type="NCBI Taxonomy" id="3075530"/>
    <lineage>
        <taxon>Bacteria</taxon>
        <taxon>Bacillati</taxon>
        <taxon>Actinomycetota</taxon>
        <taxon>Actinomycetes</taxon>
        <taxon>Kitasatosporales</taxon>
        <taxon>Streptomycetaceae</taxon>
        <taxon>Streptomyces</taxon>
    </lineage>
</organism>
<evidence type="ECO:0000256" key="2">
    <source>
        <dbReference type="SAM" id="SignalP"/>
    </source>
</evidence>
<name>A0ABU2RQL3_9ACTN</name>
<feature type="region of interest" description="Disordered" evidence="1">
    <location>
        <begin position="28"/>
        <end position="47"/>
    </location>
</feature>
<evidence type="ECO:0000313" key="5">
    <source>
        <dbReference type="Proteomes" id="UP001183777"/>
    </source>
</evidence>
<keyword evidence="5" id="KW-1185">Reference proteome</keyword>
<feature type="compositionally biased region" description="Polar residues" evidence="1">
    <location>
        <begin position="215"/>
        <end position="226"/>
    </location>
</feature>
<accession>A0ABU2RQL3</accession>
<dbReference type="Pfam" id="PF13349">
    <property type="entry name" value="DUF4097"/>
    <property type="match status" value="1"/>
</dbReference>
<comment type="caution">
    <text evidence="4">The sequence shown here is derived from an EMBL/GenBank/DDBJ whole genome shotgun (WGS) entry which is preliminary data.</text>
</comment>
<evidence type="ECO:0000259" key="3">
    <source>
        <dbReference type="Pfam" id="PF13349"/>
    </source>
</evidence>
<feature type="region of interest" description="Disordered" evidence="1">
    <location>
        <begin position="213"/>
        <end position="239"/>
    </location>
</feature>
<feature type="signal peptide" evidence="2">
    <location>
        <begin position="1"/>
        <end position="23"/>
    </location>
</feature>
<proteinExistence type="predicted"/>
<dbReference type="Proteomes" id="UP001183777">
    <property type="component" value="Unassembled WGS sequence"/>
</dbReference>
<reference evidence="5" key="1">
    <citation type="submission" date="2023-07" db="EMBL/GenBank/DDBJ databases">
        <title>30 novel species of actinomycetes from the DSMZ collection.</title>
        <authorList>
            <person name="Nouioui I."/>
        </authorList>
    </citation>
    <scope>NUCLEOTIDE SEQUENCE [LARGE SCALE GENOMIC DNA]</scope>
    <source>
        <strain evidence="5">DSM 41770</strain>
    </source>
</reference>
<feature type="domain" description="DUF4097" evidence="3">
    <location>
        <begin position="129"/>
        <end position="227"/>
    </location>
</feature>
<sequence>MNCASRVHVRRLAVLLAAAPLVAACGSARGGESAGGADTPPALSGRSHLVVTTDDGVRLRPADSDRVGVDRHVTGGWSRDGDDWTLDLSCPEHPDHDRECPRMPVVRVPAHLSVTVQARNAGIDAAGVAAAMDLTTVNGDVVVVGSGLRDADVRLTTRNGSVRADAVDSARLHAETVNGDVTLTAGTSPVRLVAATTNGSVRVTLPDDAPVYRSEATTGNGRTSVTVPGPGPGEHPRHGMTLTTVNGDVDAVRDRPADRATH</sequence>
<evidence type="ECO:0000313" key="4">
    <source>
        <dbReference type="EMBL" id="MDT0431137.1"/>
    </source>
</evidence>
<dbReference type="PROSITE" id="PS51257">
    <property type="entry name" value="PROKAR_LIPOPROTEIN"/>
    <property type="match status" value="1"/>
</dbReference>
<dbReference type="EMBL" id="JAVREX010000013">
    <property type="protein sequence ID" value="MDT0431137.1"/>
    <property type="molecule type" value="Genomic_DNA"/>
</dbReference>
<gene>
    <name evidence="4" type="ORF">RM649_26290</name>
</gene>
<dbReference type="RefSeq" id="WP_311660281.1">
    <property type="nucleotide sequence ID" value="NZ_JAVREX010000013.1"/>
</dbReference>
<protein>
    <submittedName>
        <fullName evidence="4">DUF4097 family beta strand repeat-containing protein</fullName>
    </submittedName>
</protein>
<keyword evidence="2" id="KW-0732">Signal</keyword>